<keyword evidence="11" id="KW-1185">Reference proteome</keyword>
<evidence type="ECO:0000256" key="5">
    <source>
        <dbReference type="ARBA" id="ARBA00022692"/>
    </source>
</evidence>
<feature type="transmembrane region" description="Helical" evidence="8">
    <location>
        <begin position="260"/>
        <end position="284"/>
    </location>
</feature>
<dbReference type="InterPro" id="IPR000620">
    <property type="entry name" value="EamA_dom"/>
</dbReference>
<proteinExistence type="inferred from homology"/>
<gene>
    <name evidence="10" type="ORF">UABAM_05760</name>
</gene>
<feature type="transmembrane region" description="Helical" evidence="8">
    <location>
        <begin position="232"/>
        <end position="254"/>
    </location>
</feature>
<feature type="transmembrane region" description="Helical" evidence="8">
    <location>
        <begin position="121"/>
        <end position="138"/>
    </location>
</feature>
<evidence type="ECO:0000259" key="9">
    <source>
        <dbReference type="Pfam" id="PF00892"/>
    </source>
</evidence>
<dbReference type="EMBL" id="AP019860">
    <property type="protein sequence ID" value="BBM87351.1"/>
    <property type="molecule type" value="Genomic_DNA"/>
</dbReference>
<reference evidence="10 11" key="1">
    <citation type="submission" date="2019-08" db="EMBL/GenBank/DDBJ databases">
        <title>Complete genome sequence of Candidatus Uab amorphum.</title>
        <authorList>
            <person name="Shiratori T."/>
            <person name="Suzuki S."/>
            <person name="Kakizawa Y."/>
            <person name="Ishida K."/>
        </authorList>
    </citation>
    <scope>NUCLEOTIDE SEQUENCE [LARGE SCALE GENOMIC DNA]</scope>
    <source>
        <strain evidence="10 11">SRT547</strain>
    </source>
</reference>
<evidence type="ECO:0000256" key="4">
    <source>
        <dbReference type="ARBA" id="ARBA00022475"/>
    </source>
</evidence>
<feature type="transmembrane region" description="Helical" evidence="8">
    <location>
        <begin position="172"/>
        <end position="190"/>
    </location>
</feature>
<dbReference type="RefSeq" id="WP_173013628.1">
    <property type="nucleotide sequence ID" value="NZ_JAZFBD010000034.1"/>
</dbReference>
<dbReference type="InterPro" id="IPR037185">
    <property type="entry name" value="EmrE-like"/>
</dbReference>
<feature type="transmembrane region" description="Helical" evidence="8">
    <location>
        <begin position="31"/>
        <end position="53"/>
    </location>
</feature>
<evidence type="ECO:0000256" key="2">
    <source>
        <dbReference type="ARBA" id="ARBA00007362"/>
    </source>
</evidence>
<sequence>MGYIFVICAYFLWGILPLFWKQLAHVPAAEIIFHRMLWSFVSMGVLLTALRNWKWIALLRESPKMLLWGFLSAALIAGNWFIFIWAVNNGYIVEASLGYFINPLLSIALGIIVLKEGVRRVQIFAIIVAALGVCYLTFVYGHFPVVAFVLAATFGIYGLIRKMIPFGALSGLFVETAFMFLPAVFCLVHLESSGNGTFSDSSFSTQALLLITGVATITPLLFFAAGVRKIPLYTVGFLHYIAPTLQFLIGVFVYNEKFSFSQLVGFCFIWLAIVIFCVESYVFYKNNKAVMVGLSPATDDSA</sequence>
<name>A0A5S9ITN6_UABAM</name>
<dbReference type="PANTHER" id="PTHR22911:SF137">
    <property type="entry name" value="SOLUTE CARRIER FAMILY 35 MEMBER G2-RELATED"/>
    <property type="match status" value="1"/>
</dbReference>
<evidence type="ECO:0000256" key="6">
    <source>
        <dbReference type="ARBA" id="ARBA00022989"/>
    </source>
</evidence>
<keyword evidence="4" id="KW-1003">Cell membrane</keyword>
<keyword evidence="7 8" id="KW-0472">Membrane</keyword>
<feature type="transmembrane region" description="Helical" evidence="8">
    <location>
        <begin position="144"/>
        <end position="160"/>
    </location>
</feature>
<comment type="similarity">
    <text evidence="2">Belongs to the EamA transporter family.</text>
</comment>
<dbReference type="NCBIfam" id="TIGR00688">
    <property type="entry name" value="rarD"/>
    <property type="match status" value="1"/>
</dbReference>
<dbReference type="Proteomes" id="UP000326354">
    <property type="component" value="Chromosome"/>
</dbReference>
<dbReference type="AlphaFoldDB" id="A0A5S9ITN6"/>
<dbReference type="InterPro" id="IPR004626">
    <property type="entry name" value="RarD"/>
</dbReference>
<keyword evidence="3" id="KW-0813">Transport</keyword>
<keyword evidence="5 8" id="KW-0812">Transmembrane</keyword>
<evidence type="ECO:0000313" key="10">
    <source>
        <dbReference type="EMBL" id="BBM87351.1"/>
    </source>
</evidence>
<evidence type="ECO:0000256" key="1">
    <source>
        <dbReference type="ARBA" id="ARBA00004651"/>
    </source>
</evidence>
<dbReference type="KEGG" id="uam:UABAM_05760"/>
<dbReference type="GO" id="GO:0005886">
    <property type="term" value="C:plasma membrane"/>
    <property type="evidence" value="ECO:0007669"/>
    <property type="project" value="UniProtKB-SubCell"/>
</dbReference>
<feature type="domain" description="EamA" evidence="9">
    <location>
        <begin position="1"/>
        <end position="137"/>
    </location>
</feature>
<dbReference type="SUPFAM" id="SSF103481">
    <property type="entry name" value="Multidrug resistance efflux transporter EmrE"/>
    <property type="match status" value="2"/>
</dbReference>
<evidence type="ECO:0000256" key="8">
    <source>
        <dbReference type="SAM" id="Phobius"/>
    </source>
</evidence>
<comment type="subcellular location">
    <subcellularLocation>
        <location evidence="1">Cell membrane</location>
        <topology evidence="1">Multi-pass membrane protein</topology>
    </subcellularLocation>
</comment>
<evidence type="ECO:0000256" key="3">
    <source>
        <dbReference type="ARBA" id="ARBA00022448"/>
    </source>
</evidence>
<feature type="transmembrane region" description="Helical" evidence="8">
    <location>
        <begin position="65"/>
        <end position="85"/>
    </location>
</feature>
<evidence type="ECO:0000256" key="7">
    <source>
        <dbReference type="ARBA" id="ARBA00023136"/>
    </source>
</evidence>
<accession>A0A5S9ITN6</accession>
<feature type="transmembrane region" description="Helical" evidence="8">
    <location>
        <begin position="97"/>
        <end position="114"/>
    </location>
</feature>
<feature type="transmembrane region" description="Helical" evidence="8">
    <location>
        <begin position="202"/>
        <end position="225"/>
    </location>
</feature>
<organism evidence="10 11">
    <name type="scientific">Uabimicrobium amorphum</name>
    <dbReference type="NCBI Taxonomy" id="2596890"/>
    <lineage>
        <taxon>Bacteria</taxon>
        <taxon>Pseudomonadati</taxon>
        <taxon>Planctomycetota</taxon>
        <taxon>Candidatus Uabimicrobiia</taxon>
        <taxon>Candidatus Uabimicrobiales</taxon>
        <taxon>Candidatus Uabimicrobiaceae</taxon>
        <taxon>Candidatus Uabimicrobium</taxon>
    </lineage>
</organism>
<keyword evidence="6 8" id="KW-1133">Transmembrane helix</keyword>
<dbReference type="PANTHER" id="PTHR22911">
    <property type="entry name" value="ACYL-MALONYL CONDENSING ENZYME-RELATED"/>
    <property type="match status" value="1"/>
</dbReference>
<evidence type="ECO:0000313" key="11">
    <source>
        <dbReference type="Proteomes" id="UP000326354"/>
    </source>
</evidence>
<protein>
    <submittedName>
        <fullName evidence="10">Membrane protein</fullName>
    </submittedName>
</protein>
<dbReference type="Pfam" id="PF00892">
    <property type="entry name" value="EamA"/>
    <property type="match status" value="1"/>
</dbReference>